<organism evidence="1 2">
    <name type="scientific">Candidatus Falkowbacteria bacterium CG10_big_fil_rev_8_21_14_0_10_37_14</name>
    <dbReference type="NCBI Taxonomy" id="1974561"/>
    <lineage>
        <taxon>Bacteria</taxon>
        <taxon>Candidatus Falkowiibacteriota</taxon>
    </lineage>
</organism>
<sequence length="151" mass="17697">MYLIAKLQNLHYNKKMFKKKKETTWLPKSRLAVTILALAILVLLLPNWWRTREKQSQIDREVALMKADIQVNEGNNSQLKQMLAYLESPEFLEEQARIKFNLKKDGEKVVVVKDSEVISDILSQDQVGVDEKNILPGNYQKWLDYFFEPKG</sequence>
<gene>
    <name evidence="1" type="ORF">COT94_01010</name>
</gene>
<reference evidence="2" key="1">
    <citation type="submission" date="2017-09" db="EMBL/GenBank/DDBJ databases">
        <title>Depth-based differentiation of microbial function through sediment-hosted aquifers and enrichment of novel symbionts in the deep terrestrial subsurface.</title>
        <authorList>
            <person name="Probst A.J."/>
            <person name="Ladd B."/>
            <person name="Jarett J.K."/>
            <person name="Geller-Mcgrath D.E."/>
            <person name="Sieber C.M.K."/>
            <person name="Emerson J.B."/>
            <person name="Anantharaman K."/>
            <person name="Thomas B.C."/>
            <person name="Malmstrom R."/>
            <person name="Stieglmeier M."/>
            <person name="Klingl A."/>
            <person name="Woyke T."/>
            <person name="Ryan C.M."/>
            <person name="Banfield J.F."/>
        </authorList>
    </citation>
    <scope>NUCLEOTIDE SEQUENCE [LARGE SCALE GENOMIC DNA]</scope>
</reference>
<dbReference type="EMBL" id="PFAM01000008">
    <property type="protein sequence ID" value="PIT96257.1"/>
    <property type="molecule type" value="Genomic_DNA"/>
</dbReference>
<name>A0A2M6WU00_9BACT</name>
<evidence type="ECO:0000313" key="2">
    <source>
        <dbReference type="Proteomes" id="UP000228533"/>
    </source>
</evidence>
<evidence type="ECO:0000313" key="1">
    <source>
        <dbReference type="EMBL" id="PIT96257.1"/>
    </source>
</evidence>
<dbReference type="InterPro" id="IPR007060">
    <property type="entry name" value="FtsL/DivIC"/>
</dbReference>
<comment type="caution">
    <text evidence="1">The sequence shown here is derived from an EMBL/GenBank/DDBJ whole genome shotgun (WGS) entry which is preliminary data.</text>
</comment>
<accession>A0A2M6WU00</accession>
<protein>
    <recommendedName>
        <fullName evidence="3">Septum formation initiator</fullName>
    </recommendedName>
</protein>
<dbReference type="Proteomes" id="UP000228533">
    <property type="component" value="Unassembled WGS sequence"/>
</dbReference>
<dbReference type="Pfam" id="PF04977">
    <property type="entry name" value="DivIC"/>
    <property type="match status" value="1"/>
</dbReference>
<dbReference type="AlphaFoldDB" id="A0A2M6WU00"/>
<evidence type="ECO:0008006" key="3">
    <source>
        <dbReference type="Google" id="ProtNLM"/>
    </source>
</evidence>
<proteinExistence type="predicted"/>